<feature type="coiled-coil region" evidence="1">
    <location>
        <begin position="53"/>
        <end position="110"/>
    </location>
</feature>
<name>A0A1X0RTM5_RHIZD</name>
<evidence type="ECO:0000313" key="3">
    <source>
        <dbReference type="Proteomes" id="UP000242381"/>
    </source>
</evidence>
<organism evidence="2 3">
    <name type="scientific">Rhizopus microsporus</name>
    <dbReference type="NCBI Taxonomy" id="58291"/>
    <lineage>
        <taxon>Eukaryota</taxon>
        <taxon>Fungi</taxon>
        <taxon>Fungi incertae sedis</taxon>
        <taxon>Mucoromycota</taxon>
        <taxon>Mucoromycotina</taxon>
        <taxon>Mucoromycetes</taxon>
        <taxon>Mucorales</taxon>
        <taxon>Mucorineae</taxon>
        <taxon>Rhizopodaceae</taxon>
        <taxon>Rhizopus</taxon>
    </lineage>
</organism>
<gene>
    <name evidence="2" type="ORF">BCV71DRAFT_274065</name>
</gene>
<dbReference type="EMBL" id="KV921428">
    <property type="protein sequence ID" value="ORE15344.1"/>
    <property type="molecule type" value="Genomic_DNA"/>
</dbReference>
<sequence length="258" mass="29910">MDSITSYCNSRQLKFIHRILVRPSLVNCILTGVSLKIISATTTPISSKQSVLIPSSSEERQSKEKRLKDLKEEIMTLNAQLLKKKEAFSLEKIDKEIRKMKKERNGMIDKDDRRMAAALIKAKKGERWRNFNELEVLRQELKALRRESLKYTSRKQHSDDSVDLPTELKQTRFSGTDYGLKTMSVTVPISMKMFNTHLNLYNKFHPDNSLPVVKTSGKVIPTIESNLSLLSKEVQPANVLSLKRYFVTRIKHWLYRLQ</sequence>
<reference evidence="2 3" key="1">
    <citation type="journal article" date="2016" name="Proc. Natl. Acad. Sci. U.S.A.">
        <title>Lipid metabolic changes in an early divergent fungus govern the establishment of a mutualistic symbiosis with endobacteria.</title>
        <authorList>
            <person name="Lastovetsky O.A."/>
            <person name="Gaspar M.L."/>
            <person name="Mondo S.J."/>
            <person name="LaButti K.M."/>
            <person name="Sandor L."/>
            <person name="Grigoriev I.V."/>
            <person name="Henry S.A."/>
            <person name="Pawlowska T.E."/>
        </authorList>
    </citation>
    <scope>NUCLEOTIDE SEQUENCE [LARGE SCALE GENOMIC DNA]</scope>
    <source>
        <strain evidence="2 3">ATCC 11559</strain>
    </source>
</reference>
<proteinExistence type="predicted"/>
<accession>A0A1X0RTM5</accession>
<evidence type="ECO:0000313" key="2">
    <source>
        <dbReference type="EMBL" id="ORE15344.1"/>
    </source>
</evidence>
<dbReference type="Proteomes" id="UP000242381">
    <property type="component" value="Unassembled WGS sequence"/>
</dbReference>
<evidence type="ECO:0000256" key="1">
    <source>
        <dbReference type="SAM" id="Coils"/>
    </source>
</evidence>
<protein>
    <submittedName>
        <fullName evidence="2">Uncharacterized protein</fullName>
    </submittedName>
</protein>
<dbReference type="AlphaFoldDB" id="A0A1X0RTM5"/>
<keyword evidence="1" id="KW-0175">Coiled coil</keyword>